<evidence type="ECO:0000256" key="3">
    <source>
        <dbReference type="ARBA" id="ARBA00022737"/>
    </source>
</evidence>
<dbReference type="InterPro" id="IPR002502">
    <property type="entry name" value="Amidase_domain"/>
</dbReference>
<evidence type="ECO:0000256" key="1">
    <source>
        <dbReference type="ARBA" id="ARBA00006088"/>
    </source>
</evidence>
<name>A0ABS1TI38_9BACI</name>
<evidence type="ECO:0000256" key="5">
    <source>
        <dbReference type="ARBA" id="ARBA00032390"/>
    </source>
</evidence>
<comment type="similarity">
    <text evidence="1">In the N-terminal section; belongs to the N-acetylmuramoyl-L-alanine amidase 2 family.</text>
</comment>
<evidence type="ECO:0000256" key="4">
    <source>
        <dbReference type="ARBA" id="ARBA00030881"/>
    </source>
</evidence>
<dbReference type="EMBL" id="JAESWB010000014">
    <property type="protein sequence ID" value="MBL4950937.1"/>
    <property type="molecule type" value="Genomic_DNA"/>
</dbReference>
<accession>A0ABS1TI38</accession>
<keyword evidence="2 6" id="KW-0732">Signal</keyword>
<protein>
    <recommendedName>
        <fullName evidence="5">Autolysin</fullName>
    </recommendedName>
    <alternativeName>
        <fullName evidence="4">Cell wall hydrolase</fullName>
    </alternativeName>
</protein>
<dbReference type="Proteomes" id="UP000623967">
    <property type="component" value="Unassembled WGS sequence"/>
</dbReference>
<gene>
    <name evidence="8" type="ORF">JK635_01605</name>
</gene>
<dbReference type="SUPFAM" id="SSF82057">
    <property type="entry name" value="Prokaryotic SH3-related domain"/>
    <property type="match status" value="1"/>
</dbReference>
<sequence length="525" mass="58846">MRKAVFLVLAIMLVGFVFPAQMWAAGTSSFKVNDYIMDNGLESAKVEYQHKSIFPKFNYRYGYGEVEGIVAHETANDKSTINGEISYMLRNYRRAFVHAFVDDRHVIEIHSPSYGAWGAGSVANQRFVHVELVRVKKSEEAKFAKSINNYATYIASILYRYNLPLIDAEMTGSGTLWSHNAVRKFLGGTTHEDPHQYFSSRGYSWGQFVQLVKAKYQQLPAKTANTSRLGQIRSSSVKILQNYMDSQSAVAAGVGHTGKTYFIKKVAFAQGQIYYQLSEQPSSTNGMVGWVKAEDVISYPNRVVDQKEKILYFTGKGSAYSNAWGAKKDVIYGSLSTYKDRQFKINRTETVGSDLWYYGSLDGKKFWVKSTNVAAKVERATSRLAKVRNSGVTIFKTIGNPAGAIRAGSTYTGSVYYIKRQAVLGSSTYYLLSNQPSSVKGIIGWVKSSDLISYSYTSVDHKAKTMFFNGKGSAYSKPWGGNKDVVYKKLSAYKKRKFIVRQTVKVGNTKWYQGVIKGKTVWLKG</sequence>
<dbReference type="RefSeq" id="WP_202651792.1">
    <property type="nucleotide sequence ID" value="NZ_JAESWB010000014.1"/>
</dbReference>
<dbReference type="InterPro" id="IPR038200">
    <property type="entry name" value="GW_dom_sf"/>
</dbReference>
<dbReference type="Pfam" id="PF13457">
    <property type="entry name" value="GW"/>
    <property type="match status" value="3"/>
</dbReference>
<keyword evidence="9" id="KW-1185">Reference proteome</keyword>
<dbReference type="InterPro" id="IPR025987">
    <property type="entry name" value="GW_dom"/>
</dbReference>
<evidence type="ECO:0000313" key="8">
    <source>
        <dbReference type="EMBL" id="MBL4950937.1"/>
    </source>
</evidence>
<evidence type="ECO:0000256" key="6">
    <source>
        <dbReference type="SAM" id="SignalP"/>
    </source>
</evidence>
<keyword evidence="3" id="KW-0677">Repeat</keyword>
<dbReference type="CDD" id="cd06583">
    <property type="entry name" value="PGRP"/>
    <property type="match status" value="1"/>
</dbReference>
<dbReference type="PROSITE" id="PS51780">
    <property type="entry name" value="GW"/>
    <property type="match status" value="1"/>
</dbReference>
<evidence type="ECO:0000256" key="2">
    <source>
        <dbReference type="ARBA" id="ARBA00022729"/>
    </source>
</evidence>
<dbReference type="InterPro" id="IPR036505">
    <property type="entry name" value="Amidase/PGRP_sf"/>
</dbReference>
<reference evidence="8 9" key="1">
    <citation type="submission" date="2021-01" db="EMBL/GenBank/DDBJ databases">
        <title>Genome public.</title>
        <authorList>
            <person name="Liu C."/>
            <person name="Sun Q."/>
        </authorList>
    </citation>
    <scope>NUCLEOTIDE SEQUENCE [LARGE SCALE GENOMIC DNA]</scope>
    <source>
        <strain evidence="8 9">YIM B02564</strain>
    </source>
</reference>
<feature type="domain" description="GW" evidence="7">
    <location>
        <begin position="300"/>
        <end position="378"/>
    </location>
</feature>
<dbReference type="Gene3D" id="2.30.30.170">
    <property type="match status" value="4"/>
</dbReference>
<dbReference type="SUPFAM" id="SSF55846">
    <property type="entry name" value="N-acetylmuramoyl-L-alanine amidase-like"/>
    <property type="match status" value="1"/>
</dbReference>
<feature type="signal peptide" evidence="6">
    <location>
        <begin position="1"/>
        <end position="24"/>
    </location>
</feature>
<proteinExistence type="inferred from homology"/>
<evidence type="ECO:0000313" key="9">
    <source>
        <dbReference type="Proteomes" id="UP000623967"/>
    </source>
</evidence>
<dbReference type="Gene3D" id="3.40.80.10">
    <property type="entry name" value="Peptidoglycan recognition protein-like"/>
    <property type="match status" value="1"/>
</dbReference>
<dbReference type="Pfam" id="PF01510">
    <property type="entry name" value="Amidase_2"/>
    <property type="match status" value="1"/>
</dbReference>
<organism evidence="8 9">
    <name type="scientific">Neobacillus paridis</name>
    <dbReference type="NCBI Taxonomy" id="2803862"/>
    <lineage>
        <taxon>Bacteria</taxon>
        <taxon>Bacillati</taxon>
        <taxon>Bacillota</taxon>
        <taxon>Bacilli</taxon>
        <taxon>Bacillales</taxon>
        <taxon>Bacillaceae</taxon>
        <taxon>Neobacillus</taxon>
    </lineage>
</organism>
<comment type="caution">
    <text evidence="8">The sequence shown here is derived from an EMBL/GenBank/DDBJ whole genome shotgun (WGS) entry which is preliminary data.</text>
</comment>
<dbReference type="SMART" id="SM00644">
    <property type="entry name" value="Ami_2"/>
    <property type="match status" value="1"/>
</dbReference>
<feature type="chain" id="PRO_5046896641" description="Autolysin" evidence="6">
    <location>
        <begin position="25"/>
        <end position="525"/>
    </location>
</feature>
<evidence type="ECO:0000259" key="7">
    <source>
        <dbReference type="PROSITE" id="PS51780"/>
    </source>
</evidence>